<feature type="transmembrane region" description="Helical" evidence="5">
    <location>
        <begin position="112"/>
        <end position="132"/>
    </location>
</feature>
<evidence type="ECO:0000313" key="7">
    <source>
        <dbReference type="Proteomes" id="UP000280935"/>
    </source>
</evidence>
<organism evidence="6 7">
    <name type="scientific">Arachnia propionica</name>
    <dbReference type="NCBI Taxonomy" id="1750"/>
    <lineage>
        <taxon>Bacteria</taxon>
        <taxon>Bacillati</taxon>
        <taxon>Actinomycetota</taxon>
        <taxon>Actinomycetes</taxon>
        <taxon>Propionibacteriales</taxon>
        <taxon>Propionibacteriaceae</taxon>
        <taxon>Arachnia</taxon>
    </lineage>
</organism>
<feature type="transmembrane region" description="Helical" evidence="5">
    <location>
        <begin position="88"/>
        <end position="106"/>
    </location>
</feature>
<feature type="transmembrane region" description="Helical" evidence="5">
    <location>
        <begin position="63"/>
        <end position="81"/>
    </location>
</feature>
<gene>
    <name evidence="6" type="ORF">EII35_07760</name>
</gene>
<evidence type="ECO:0008006" key="8">
    <source>
        <dbReference type="Google" id="ProtNLM"/>
    </source>
</evidence>
<dbReference type="GO" id="GO:0016020">
    <property type="term" value="C:membrane"/>
    <property type="evidence" value="ECO:0007669"/>
    <property type="project" value="UniProtKB-SubCell"/>
</dbReference>
<dbReference type="InterPro" id="IPR006603">
    <property type="entry name" value="PQ-loop_rpt"/>
</dbReference>
<evidence type="ECO:0000256" key="3">
    <source>
        <dbReference type="ARBA" id="ARBA00022989"/>
    </source>
</evidence>
<evidence type="ECO:0000256" key="5">
    <source>
        <dbReference type="SAM" id="Phobius"/>
    </source>
</evidence>
<reference evidence="6 7" key="1">
    <citation type="submission" date="2018-11" db="EMBL/GenBank/DDBJ databases">
        <title>Genomes From Bacteria Associated with the Canine Oral Cavity: a Test Case for Automated Genome-Based Taxonomic Assignment.</title>
        <authorList>
            <person name="Coil D.A."/>
            <person name="Jospin G."/>
            <person name="Darling A.E."/>
            <person name="Wallis C."/>
            <person name="Davis I.J."/>
            <person name="Harris S."/>
            <person name="Eisen J.A."/>
            <person name="Holcombe L.J."/>
            <person name="O'Flynn C."/>
        </authorList>
    </citation>
    <scope>NUCLEOTIDE SEQUENCE [LARGE SCALE GENOMIC DNA]</scope>
    <source>
        <strain evidence="6 7">OH2822_COT-296</strain>
    </source>
</reference>
<comment type="caution">
    <text evidence="6">The sequence shown here is derived from an EMBL/GenBank/DDBJ whole genome shotgun (WGS) entry which is preliminary data.</text>
</comment>
<dbReference type="Gene3D" id="1.20.1280.290">
    <property type="match status" value="2"/>
</dbReference>
<name>A0A3P1WSV8_9ACTN</name>
<sequence>MMLLDVLGWVAACTGMLSGLPQLVRLLRERTSAGVSLPMWQLNVAALYAWSCHGFHIGQFSLLISNLLLAVTSTAVVVMICRDRNQSIWGKLVPAFLLSAFLFGVIDLLLGPLVYGLVAVLPLAVGQVTQFLDLRRSVDISGVSGGFLAVNMLVQALWLVWAVLMGEYAVTAASTVMTLLTGANLVLYLWRVGRPVAEAEPV</sequence>
<keyword evidence="3 5" id="KW-1133">Transmembrane helix</keyword>
<dbReference type="OrthoDB" id="5060574at2"/>
<evidence type="ECO:0000256" key="4">
    <source>
        <dbReference type="ARBA" id="ARBA00023136"/>
    </source>
</evidence>
<proteinExistence type="predicted"/>
<dbReference type="RefSeq" id="WP_125227893.1">
    <property type="nucleotide sequence ID" value="NZ_RQYT01000014.1"/>
</dbReference>
<dbReference type="Proteomes" id="UP000280935">
    <property type="component" value="Unassembled WGS sequence"/>
</dbReference>
<dbReference type="EMBL" id="RQYT01000014">
    <property type="protein sequence ID" value="RRD49634.1"/>
    <property type="molecule type" value="Genomic_DNA"/>
</dbReference>
<accession>A0A3P1WSV8</accession>
<feature type="transmembrane region" description="Helical" evidence="5">
    <location>
        <begin position="170"/>
        <end position="190"/>
    </location>
</feature>
<evidence type="ECO:0000256" key="1">
    <source>
        <dbReference type="ARBA" id="ARBA00004141"/>
    </source>
</evidence>
<feature type="transmembrane region" description="Helical" evidence="5">
    <location>
        <begin position="144"/>
        <end position="164"/>
    </location>
</feature>
<evidence type="ECO:0000313" key="6">
    <source>
        <dbReference type="EMBL" id="RRD49634.1"/>
    </source>
</evidence>
<protein>
    <recommendedName>
        <fullName evidence="8">PQ-loop repeat-containing protein</fullName>
    </recommendedName>
</protein>
<keyword evidence="2 5" id="KW-0812">Transmembrane</keyword>
<evidence type="ECO:0000256" key="2">
    <source>
        <dbReference type="ARBA" id="ARBA00022692"/>
    </source>
</evidence>
<dbReference type="Pfam" id="PF04193">
    <property type="entry name" value="PQ-loop"/>
    <property type="match status" value="1"/>
</dbReference>
<keyword evidence="4 5" id="KW-0472">Membrane</keyword>
<comment type="subcellular location">
    <subcellularLocation>
        <location evidence="1">Membrane</location>
        <topology evidence="1">Multi-pass membrane protein</topology>
    </subcellularLocation>
</comment>
<dbReference type="AlphaFoldDB" id="A0A3P1WSV8"/>